<dbReference type="AlphaFoldDB" id="A0ABC9VPW5"/>
<comment type="caution">
    <text evidence="1">The sequence shown here is derived from an EMBL/GenBank/DDBJ whole genome shotgun (WGS) entry which is preliminary data.</text>
</comment>
<sequence length="74" mass="8395">MEAKGKRLTKAKLASALGISQATLWRAIDANTKKAKRLKLAKCPKHQLYPGGRKYYIAEEVQAWLDMISNYETK</sequence>
<accession>A0ABC9VPW5</accession>
<evidence type="ECO:0000313" key="1">
    <source>
        <dbReference type="EMBL" id="GAA0043011.1"/>
    </source>
</evidence>
<gene>
    <name evidence="1" type="ORF">LATKL145_14220</name>
</gene>
<evidence type="ECO:0008006" key="3">
    <source>
        <dbReference type="Google" id="ProtNLM"/>
    </source>
</evidence>
<reference evidence="2" key="2">
    <citation type="submission" date="2024-01" db="EMBL/GenBank/DDBJ databases">
        <title>Draft genome sequence of Lactobacillus amylovorus strain TKL145.</title>
        <authorList>
            <person name="Tohno M."/>
            <person name="Tanizawa Y."/>
        </authorList>
    </citation>
    <scope>NUCLEOTIDE SEQUENCE [LARGE SCALE GENOMIC DNA]</scope>
    <source>
        <strain evidence="2">TKL145</strain>
    </source>
</reference>
<dbReference type="RefSeq" id="WP_125977566.1">
    <property type="nucleotide sequence ID" value="NZ_BAAAAK010000018.1"/>
</dbReference>
<reference evidence="1 2" key="1">
    <citation type="journal article" date="2024" name="Int. J. Syst. Evol. Microbiol.">
        <title>Proposal of Lactobacillus amylovorus subsp. animalis subsp. nov. and an emended description of Lactobacillus amylovorus.</title>
        <authorList>
            <person name="Yamane K."/>
            <person name="Tanizawa Y."/>
            <person name="Kobayashi H."/>
            <person name="Kamizono T."/>
            <person name="Kojima Y."/>
            <person name="Takagi H."/>
            <person name="Tohno M."/>
        </authorList>
    </citation>
    <scope>NUCLEOTIDE SEQUENCE [LARGE SCALE GENOMIC DNA]</scope>
    <source>
        <strain evidence="1 2">TKL145</strain>
    </source>
</reference>
<organism evidence="1 2">
    <name type="scientific">Lactobacillus amylovorus subsp. animalium</name>
    <dbReference type="NCBI Taxonomy" id="3378536"/>
    <lineage>
        <taxon>Bacteria</taxon>
        <taxon>Bacillati</taxon>
        <taxon>Bacillota</taxon>
        <taxon>Bacilli</taxon>
        <taxon>Lactobacillales</taxon>
        <taxon>Lactobacillaceae</taxon>
        <taxon>Lactobacillus</taxon>
    </lineage>
</organism>
<proteinExistence type="predicted"/>
<protein>
    <recommendedName>
        <fullName evidence="3">Helix-turn-helix domain-containing protein</fullName>
    </recommendedName>
</protein>
<dbReference type="EMBL" id="BAAAAK010000018">
    <property type="protein sequence ID" value="GAA0043011.1"/>
    <property type="molecule type" value="Genomic_DNA"/>
</dbReference>
<dbReference type="Proteomes" id="UP001437574">
    <property type="component" value="Unassembled WGS sequence"/>
</dbReference>
<evidence type="ECO:0000313" key="2">
    <source>
        <dbReference type="Proteomes" id="UP001437574"/>
    </source>
</evidence>
<name>A0ABC9VPW5_LACAM</name>